<reference evidence="1 2" key="1">
    <citation type="submission" date="2011-08" db="EMBL/GenBank/DDBJ databases">
        <title>The Genome Sequence of Eubacteriaceae bacterium ACC19a.</title>
        <authorList>
            <consortium name="The Broad Institute Genome Sequencing Platform"/>
            <person name="Earl A."/>
            <person name="Ward D."/>
            <person name="Feldgarden M."/>
            <person name="Gevers D."/>
            <person name="Sizova M."/>
            <person name="Hazen A."/>
            <person name="Epstein S."/>
            <person name="Young S.K."/>
            <person name="Zeng Q."/>
            <person name="Gargeya S."/>
            <person name="Fitzgerald M."/>
            <person name="Haas B."/>
            <person name="Abouelleil A."/>
            <person name="Alvarado L."/>
            <person name="Arachchi H.M."/>
            <person name="Berlin A."/>
            <person name="Brown A."/>
            <person name="Chapman S.B."/>
            <person name="Chen Z."/>
            <person name="Dunbar C."/>
            <person name="Freedman E."/>
            <person name="Gearin G."/>
            <person name="Gellesch M."/>
            <person name="Goldberg J."/>
            <person name="Griggs A."/>
            <person name="Gujja S."/>
            <person name="Heiman D."/>
            <person name="Howarth C."/>
            <person name="Larson L."/>
            <person name="Lui A."/>
            <person name="MacDonald P.J.P."/>
            <person name="Montmayeur A."/>
            <person name="Murphy C."/>
            <person name="Neiman D."/>
            <person name="Pearson M."/>
            <person name="Priest M."/>
            <person name="Roberts A."/>
            <person name="Saif S."/>
            <person name="Shea T."/>
            <person name="Shenoy N."/>
            <person name="Sisk P."/>
            <person name="Stolte C."/>
            <person name="Sykes S."/>
            <person name="Wortman J."/>
            <person name="Nusbaum C."/>
            <person name="Birren B."/>
        </authorList>
    </citation>
    <scope>NUCLEOTIDE SEQUENCE [LARGE SCALE GENOMIC DNA]</scope>
    <source>
        <strain evidence="1 2">ACC19a</strain>
    </source>
</reference>
<proteinExistence type="predicted"/>
<evidence type="ECO:0000313" key="1">
    <source>
        <dbReference type="EMBL" id="EHL11166.1"/>
    </source>
</evidence>
<gene>
    <name evidence="1" type="ORF">HMPREF9629_00703</name>
</gene>
<sequence length="68" mass="7879">MSKDIYFNVSVKNIDSKIEKLNKIRDLIEEINHEPIEIKVDYKSNFDRNSSCAAVSNIDCQELNEVDC</sequence>
<accession>G9X2U6</accession>
<dbReference type="HOGENOM" id="CLU_2790278_0_0_9"/>
<name>G9X2U6_9FIRM</name>
<dbReference type="AlphaFoldDB" id="G9X2U6"/>
<protein>
    <submittedName>
        <fullName evidence="1">Uncharacterized protein</fullName>
    </submittedName>
</protein>
<dbReference type="Proteomes" id="UP000006437">
    <property type="component" value="Unassembled WGS sequence"/>
</dbReference>
<comment type="caution">
    <text evidence="1">The sequence shown here is derived from an EMBL/GenBank/DDBJ whole genome shotgun (WGS) entry which is preliminary data.</text>
</comment>
<evidence type="ECO:0000313" key="2">
    <source>
        <dbReference type="Proteomes" id="UP000006437"/>
    </source>
</evidence>
<dbReference type="EMBL" id="AFZE01000056">
    <property type="protein sequence ID" value="EHL11166.1"/>
    <property type="molecule type" value="Genomic_DNA"/>
</dbReference>
<organism evidence="1 2">
    <name type="scientific">Peptoanaerobacter stomatis</name>
    <dbReference type="NCBI Taxonomy" id="796937"/>
    <lineage>
        <taxon>Bacteria</taxon>
        <taxon>Bacillati</taxon>
        <taxon>Bacillota</taxon>
        <taxon>Clostridia</taxon>
        <taxon>Peptostreptococcales</taxon>
        <taxon>Filifactoraceae</taxon>
        <taxon>Peptoanaerobacter</taxon>
    </lineage>
</organism>
<dbReference type="BioCyc" id="EBAC796937-HMP:GMGH-705-MONOMER"/>